<dbReference type="RefSeq" id="WP_146103773.1">
    <property type="nucleotide sequence ID" value="NZ_FNVT01000006.1"/>
</dbReference>
<evidence type="ECO:0000313" key="1">
    <source>
        <dbReference type="EMBL" id="SEG89447.1"/>
    </source>
</evidence>
<gene>
    <name evidence="1" type="ORF">SAMN05444920_106451</name>
</gene>
<dbReference type="AlphaFoldDB" id="A0A1H6DVS3"/>
<keyword evidence="2" id="KW-1185">Reference proteome</keyword>
<evidence type="ECO:0008006" key="3">
    <source>
        <dbReference type="Google" id="ProtNLM"/>
    </source>
</evidence>
<protein>
    <recommendedName>
        <fullName evidence="3">YcaO-like family protein</fullName>
    </recommendedName>
</protein>
<organism evidence="1 2">
    <name type="scientific">Nonomuraea solani</name>
    <dbReference type="NCBI Taxonomy" id="1144553"/>
    <lineage>
        <taxon>Bacteria</taxon>
        <taxon>Bacillati</taxon>
        <taxon>Actinomycetota</taxon>
        <taxon>Actinomycetes</taxon>
        <taxon>Streptosporangiales</taxon>
        <taxon>Streptosporangiaceae</taxon>
        <taxon>Nonomuraea</taxon>
    </lineage>
</organism>
<reference evidence="1 2" key="1">
    <citation type="submission" date="2016-10" db="EMBL/GenBank/DDBJ databases">
        <authorList>
            <person name="de Groot N.N."/>
        </authorList>
    </citation>
    <scope>NUCLEOTIDE SEQUENCE [LARGE SCALE GENOMIC DNA]</scope>
    <source>
        <strain evidence="1 2">CGMCC 4.7037</strain>
    </source>
</reference>
<accession>A0A1H6DVS3</accession>
<dbReference type="OrthoDB" id="4219774at2"/>
<sequence length="554" mass="59088">MRLRMRDDVYLAPAGDGLRVLTHRGLARIDGAAIAGWVDRLTPFLDGRYTIGELTAGMPPGREKAVRRVVELLRTCDALEEDRDDSYAGRAAVVAGVEPMLGQLVRAASASGLRDITVLDLSSAAVTDLPAGTDLVFYAGDGPSALPLERACAERAIPLALMVVTGEATWLLPPAAPGWDDARRRMGVTAEQGGTAPPGAAASLVQAAYRELTGAVPPAERGLLVRIEQGTWRRTRHSCLPHPLARPASPRSREEFLRRVRDLLAGERLDQESFLRRIAPCVDERLGVVRFAEADAPQVLVNLCRAVSPDGEAVIGAGFGHEAAHRDAACRALAAYGARTVDPRRLVGSDVWAHEIDRPDRARLVPAADVFGSGGAGLATGDSWVHALGKGLAGQCLQMIIAGLAARSAPFPRIDLTAVDLRQEGRRCREVLSRLDELPDVYDLTGPLGIPAFAYCAGEVTIGYFADLDPAEALGEGLRSTLVHLQSPRYGQAEPLPARLRGPWRRTPAPAGDLATAASRLRAGGRVALAVPLDHDQEVAAIMPYLTRMVVADA</sequence>
<evidence type="ECO:0000313" key="2">
    <source>
        <dbReference type="Proteomes" id="UP000236732"/>
    </source>
</evidence>
<dbReference type="Proteomes" id="UP000236732">
    <property type="component" value="Unassembled WGS sequence"/>
</dbReference>
<dbReference type="EMBL" id="FNVT01000006">
    <property type="protein sequence ID" value="SEG89447.1"/>
    <property type="molecule type" value="Genomic_DNA"/>
</dbReference>
<name>A0A1H6DVS3_9ACTN</name>
<proteinExistence type="predicted"/>